<dbReference type="EnsemblMetazoa" id="XM_017118805.2">
    <property type="protein sequence ID" value="XP_016974294.1"/>
    <property type="gene ID" value="LOC108041032"/>
</dbReference>
<proteinExistence type="predicted"/>
<name>A0A6P4ECL4_DRORH</name>
<organism evidence="4">
    <name type="scientific">Drosophila rhopaloa</name>
    <name type="common">Fruit fly</name>
    <dbReference type="NCBI Taxonomy" id="1041015"/>
    <lineage>
        <taxon>Eukaryota</taxon>
        <taxon>Metazoa</taxon>
        <taxon>Ecdysozoa</taxon>
        <taxon>Arthropoda</taxon>
        <taxon>Hexapoda</taxon>
        <taxon>Insecta</taxon>
        <taxon>Pterygota</taxon>
        <taxon>Neoptera</taxon>
        <taxon>Endopterygota</taxon>
        <taxon>Diptera</taxon>
        <taxon>Brachycera</taxon>
        <taxon>Muscomorpha</taxon>
        <taxon>Ephydroidea</taxon>
        <taxon>Drosophilidae</taxon>
        <taxon>Drosophila</taxon>
        <taxon>Sophophora</taxon>
    </lineage>
</organism>
<gene>
    <name evidence="4" type="primary">LOC108041032</name>
    <name evidence="2" type="synonym">108041032</name>
</gene>
<dbReference type="OrthoDB" id="7871056at2759"/>
<protein>
    <submittedName>
        <fullName evidence="4">Uncharacterized protein LOC108041032</fullName>
    </submittedName>
</protein>
<dbReference type="Proteomes" id="UP001652680">
    <property type="component" value="Unassembled WGS sequence"/>
</dbReference>
<dbReference type="OMA" id="CSWKNNW"/>
<evidence type="ECO:0000313" key="3">
    <source>
        <dbReference type="Proteomes" id="UP001652680"/>
    </source>
</evidence>
<keyword evidence="1" id="KW-0732">Signal</keyword>
<evidence type="ECO:0000313" key="2">
    <source>
        <dbReference type="EnsemblMetazoa" id="XP_016974294.1"/>
    </source>
</evidence>
<dbReference type="RefSeq" id="XP_016974294.1">
    <property type="nucleotide sequence ID" value="XM_017118805.1"/>
</dbReference>
<dbReference type="GeneID" id="108041032"/>
<feature type="chain" id="PRO_5028454644" evidence="1">
    <location>
        <begin position="21"/>
        <end position="91"/>
    </location>
</feature>
<reference evidence="3" key="1">
    <citation type="journal article" date="2021" name="Elife">
        <title>Highly contiguous assemblies of 101 drosophilid genomes.</title>
        <authorList>
            <person name="Kim B.Y."/>
            <person name="Wang J.R."/>
            <person name="Miller D.E."/>
            <person name="Barmina O."/>
            <person name="Delaney E."/>
            <person name="Thompson A."/>
            <person name="Comeault A.A."/>
            <person name="Peede D."/>
            <person name="D'Agostino E.R."/>
            <person name="Pelaez J."/>
            <person name="Aguilar J.M."/>
            <person name="Haji D."/>
            <person name="Matsunaga T."/>
            <person name="Armstrong E.E."/>
            <person name="Zych M."/>
            <person name="Ogawa Y."/>
            <person name="Stamenkovic-Radak M."/>
            <person name="Jelic M."/>
            <person name="Veselinovic M.S."/>
            <person name="Tanaskovic M."/>
            <person name="Eric P."/>
            <person name="Gao J.J."/>
            <person name="Katoh T.K."/>
            <person name="Toda M.J."/>
            <person name="Watabe H."/>
            <person name="Watada M."/>
            <person name="Davis J.S."/>
            <person name="Moyle L.C."/>
            <person name="Manoli G."/>
            <person name="Bertolini E."/>
            <person name="Kostal V."/>
            <person name="Hawley R.S."/>
            <person name="Takahashi A."/>
            <person name="Jones C.D."/>
            <person name="Price D.K."/>
            <person name="Whiteman N."/>
            <person name="Kopp A."/>
            <person name="Matute D.R."/>
            <person name="Petrov D.A."/>
        </authorList>
    </citation>
    <scope>NUCLEOTIDE SEQUENCE [LARGE SCALE GENOMIC DNA]</scope>
</reference>
<feature type="signal peptide" evidence="1">
    <location>
        <begin position="1"/>
        <end position="20"/>
    </location>
</feature>
<reference evidence="4" key="2">
    <citation type="submission" date="2025-04" db="UniProtKB">
        <authorList>
            <consortium name="RefSeq"/>
        </authorList>
    </citation>
    <scope>IDENTIFICATION</scope>
</reference>
<dbReference type="AlphaFoldDB" id="A0A6P4ECL4"/>
<accession>A0A6P4ECL4</accession>
<keyword evidence="3" id="KW-1185">Reference proteome</keyword>
<evidence type="ECO:0000256" key="1">
    <source>
        <dbReference type="SAM" id="SignalP"/>
    </source>
</evidence>
<reference evidence="2" key="3">
    <citation type="submission" date="2025-05" db="UniProtKB">
        <authorList>
            <consortium name="EnsemblMetazoa"/>
        </authorList>
    </citation>
    <scope>IDENTIFICATION</scope>
</reference>
<sequence length="91" mass="9736">MKYFVICALAALVLLQASSAFKFNRVIYVVPAPATTAATTVAPSSSPTTAATTTAAPAVVQVVYCSWKNNWCRTNSNTVRNCKWGLCKFNG</sequence>
<evidence type="ECO:0000313" key="4">
    <source>
        <dbReference type="RefSeq" id="XP_016974294.1"/>
    </source>
</evidence>